<keyword evidence="7" id="KW-1185">Reference proteome</keyword>
<dbReference type="NCBIfam" id="TIGR00229">
    <property type="entry name" value="sensory_box"/>
    <property type="match status" value="3"/>
</dbReference>
<dbReference type="SMART" id="SM00267">
    <property type="entry name" value="GGDEF"/>
    <property type="match status" value="1"/>
</dbReference>
<feature type="transmembrane region" description="Helical" evidence="1">
    <location>
        <begin position="21"/>
        <end position="40"/>
    </location>
</feature>
<dbReference type="PROSITE" id="PS50112">
    <property type="entry name" value="PAS"/>
    <property type="match status" value="2"/>
</dbReference>
<reference evidence="6 7" key="1">
    <citation type="submission" date="2019-03" db="EMBL/GenBank/DDBJ databases">
        <title>Genomic Encyclopedia of Type Strains, Phase IV (KMG-IV): sequencing the most valuable type-strain genomes for metagenomic binning, comparative biology and taxonomic classification.</title>
        <authorList>
            <person name="Goeker M."/>
        </authorList>
    </citation>
    <scope>NUCLEOTIDE SEQUENCE [LARGE SCALE GENOMIC DNA]</scope>
    <source>
        <strain evidence="6 7">DSM 12121</strain>
    </source>
</reference>
<dbReference type="Pfam" id="PF13426">
    <property type="entry name" value="PAS_9"/>
    <property type="match status" value="1"/>
</dbReference>
<dbReference type="InterPro" id="IPR000160">
    <property type="entry name" value="GGDEF_dom"/>
</dbReference>
<dbReference type="CDD" id="cd00130">
    <property type="entry name" value="PAS"/>
    <property type="match status" value="3"/>
</dbReference>
<evidence type="ECO:0000259" key="4">
    <source>
        <dbReference type="PROSITE" id="PS50883"/>
    </source>
</evidence>
<feature type="domain" description="PAC" evidence="3">
    <location>
        <begin position="159"/>
        <end position="211"/>
    </location>
</feature>
<feature type="domain" description="PAC" evidence="3">
    <location>
        <begin position="404"/>
        <end position="456"/>
    </location>
</feature>
<dbReference type="Gene3D" id="3.30.450.20">
    <property type="entry name" value="PAS domain"/>
    <property type="match status" value="3"/>
</dbReference>
<dbReference type="InterPro" id="IPR001633">
    <property type="entry name" value="EAL_dom"/>
</dbReference>
<protein>
    <submittedName>
        <fullName evidence="6">PAS domain S-box-containing protein/diguanylate cyclase (GGDEF)-like protein</fullName>
    </submittedName>
</protein>
<keyword evidence="1" id="KW-1133">Transmembrane helix</keyword>
<dbReference type="RefSeq" id="WP_133591297.1">
    <property type="nucleotide sequence ID" value="NZ_SNVV01000008.1"/>
</dbReference>
<dbReference type="InterPro" id="IPR052155">
    <property type="entry name" value="Biofilm_reg_signaling"/>
</dbReference>
<dbReference type="PANTHER" id="PTHR44757:SF2">
    <property type="entry name" value="BIOFILM ARCHITECTURE MAINTENANCE PROTEIN MBAA"/>
    <property type="match status" value="1"/>
</dbReference>
<dbReference type="SMART" id="SM00052">
    <property type="entry name" value="EAL"/>
    <property type="match status" value="1"/>
</dbReference>
<dbReference type="InterPro" id="IPR035919">
    <property type="entry name" value="EAL_sf"/>
</dbReference>
<dbReference type="Gene3D" id="3.30.70.270">
    <property type="match status" value="1"/>
</dbReference>
<dbReference type="PROSITE" id="PS50887">
    <property type="entry name" value="GGDEF"/>
    <property type="match status" value="1"/>
</dbReference>
<dbReference type="SMART" id="SM00091">
    <property type="entry name" value="PAS"/>
    <property type="match status" value="3"/>
</dbReference>
<dbReference type="FunFam" id="3.20.20.450:FF:000001">
    <property type="entry name" value="Cyclic di-GMP phosphodiesterase yahA"/>
    <property type="match status" value="1"/>
</dbReference>
<proteinExistence type="predicted"/>
<dbReference type="SUPFAM" id="SSF141868">
    <property type="entry name" value="EAL domain-like"/>
    <property type="match status" value="1"/>
</dbReference>
<dbReference type="CDD" id="cd01948">
    <property type="entry name" value="EAL"/>
    <property type="match status" value="1"/>
</dbReference>
<sequence length="895" mass="97726">MGSLLVQAIANIVHSARRTRLLYGICIFANLGLLAAAGLAASGPLAGWPTSALLVCLLLAFSAATLGLVRLFAIPKAVSTTLSAALRQFEPFAQRSALGLSLVDLHGRVRYINPALARLVGEDKPQDAVGRRINTYYPEAQQRRLDEEMLPCLVEHGHWEGEFELLCGAHARVPVEEQAFLLRDGEGLPRLIVAIYRDLREQRRTEQQLGDEQALHEQLVGVLPGIYCVLDESGRLRRWNPNLERYTACTTAELCGQLLADLFEPEDGAEITATLKRALSNGHAEVETALTQRDGGRAPFQLSAHRAVLGGRIHLLCFGLDTAERSRADARLRVLGGVFEHSREAILVTDAGNRIIAVNPAFTTLTGYQPEDVLGQDPGLLSSGTTPPALYHGMWHELHRKGHWEGEIWDRRKDGSLYPKWLSIDVVRAASGEISHHIACFHDLSERKEAEDRIRHLAHHDALTGLPNRRAFVARLAEALSAARTQGRPLTVMQIDIDRFKRINDLCGPAVGDQLLVELSLRAADCVQGGGAVARLGGDEFAVLLAGARPAEEIEELADKLLQRLRAPCLVGSEVFELTASIGLSRYPEDGDDAAVLLRHAETAVQHAKAQGRNRLQRFALGLDATSALALLQENRLREALRAGRLLLHYQPLIDLDSGEVRRVEALVRWNDPVEGLIPPERFIPLAEECGLIDAIGAWVVDEALRQLAEWHRQGLDWLKMAVNLSACQLESRELPQAIAEALARHGLRPSHLELEITESAALRDPENAAQVLTRLNGMGVALALDDFGTGYSSLSHLKLLPVASLKMDRSFVRGIDSDPEDAAICAATIALAHELQLNVVAEGVENASQLDKLKRLGCDLVQGFHFSHPLEADRLAALLGSGARPWLNGGAAAS</sequence>
<feature type="domain" description="PAS" evidence="2">
    <location>
        <begin position="331"/>
        <end position="376"/>
    </location>
</feature>
<dbReference type="OrthoDB" id="9813903at2"/>
<evidence type="ECO:0000313" key="6">
    <source>
        <dbReference type="EMBL" id="TDN50860.1"/>
    </source>
</evidence>
<feature type="domain" description="EAL" evidence="4">
    <location>
        <begin position="630"/>
        <end position="884"/>
    </location>
</feature>
<dbReference type="Proteomes" id="UP000295129">
    <property type="component" value="Unassembled WGS sequence"/>
</dbReference>
<dbReference type="EMBL" id="SNVV01000008">
    <property type="protein sequence ID" value="TDN50860.1"/>
    <property type="molecule type" value="Genomic_DNA"/>
</dbReference>
<dbReference type="PANTHER" id="PTHR44757">
    <property type="entry name" value="DIGUANYLATE CYCLASE DGCP"/>
    <property type="match status" value="1"/>
</dbReference>
<dbReference type="AlphaFoldDB" id="A0A4R6DZN4"/>
<feature type="domain" description="GGDEF" evidence="5">
    <location>
        <begin position="488"/>
        <end position="621"/>
    </location>
</feature>
<dbReference type="SMART" id="SM00086">
    <property type="entry name" value="PAC"/>
    <property type="match status" value="3"/>
</dbReference>
<accession>A0A4R6DZN4</accession>
<dbReference type="NCBIfam" id="TIGR00254">
    <property type="entry name" value="GGDEF"/>
    <property type="match status" value="1"/>
</dbReference>
<dbReference type="InterPro" id="IPR013656">
    <property type="entry name" value="PAS_4"/>
</dbReference>
<feature type="domain" description="PAS" evidence="2">
    <location>
        <begin position="212"/>
        <end position="282"/>
    </location>
</feature>
<comment type="caution">
    <text evidence="6">The sequence shown here is derived from an EMBL/GenBank/DDBJ whole genome shotgun (WGS) entry which is preliminary data.</text>
</comment>
<dbReference type="PROSITE" id="PS50113">
    <property type="entry name" value="PAC"/>
    <property type="match status" value="2"/>
</dbReference>
<dbReference type="CDD" id="cd01949">
    <property type="entry name" value="GGDEF"/>
    <property type="match status" value="1"/>
</dbReference>
<dbReference type="Pfam" id="PF08448">
    <property type="entry name" value="PAS_4"/>
    <property type="match status" value="2"/>
</dbReference>
<dbReference type="Gene3D" id="3.20.20.450">
    <property type="entry name" value="EAL domain"/>
    <property type="match status" value="1"/>
</dbReference>
<evidence type="ECO:0000259" key="3">
    <source>
        <dbReference type="PROSITE" id="PS50113"/>
    </source>
</evidence>
<dbReference type="InterPro" id="IPR035965">
    <property type="entry name" value="PAS-like_dom_sf"/>
</dbReference>
<dbReference type="PROSITE" id="PS50883">
    <property type="entry name" value="EAL"/>
    <property type="match status" value="1"/>
</dbReference>
<dbReference type="InterPro" id="IPR000014">
    <property type="entry name" value="PAS"/>
</dbReference>
<dbReference type="InterPro" id="IPR029787">
    <property type="entry name" value="Nucleotide_cyclase"/>
</dbReference>
<evidence type="ECO:0000313" key="7">
    <source>
        <dbReference type="Proteomes" id="UP000295129"/>
    </source>
</evidence>
<dbReference type="SUPFAM" id="SSF55785">
    <property type="entry name" value="PYP-like sensor domain (PAS domain)"/>
    <property type="match status" value="3"/>
</dbReference>
<dbReference type="Pfam" id="PF00563">
    <property type="entry name" value="EAL"/>
    <property type="match status" value="1"/>
</dbReference>
<keyword evidence="1" id="KW-0472">Membrane</keyword>
<organism evidence="6 7">
    <name type="scientific">Azoarcus indigens</name>
    <dbReference type="NCBI Taxonomy" id="29545"/>
    <lineage>
        <taxon>Bacteria</taxon>
        <taxon>Pseudomonadati</taxon>
        <taxon>Pseudomonadota</taxon>
        <taxon>Betaproteobacteria</taxon>
        <taxon>Rhodocyclales</taxon>
        <taxon>Zoogloeaceae</taxon>
        <taxon>Azoarcus</taxon>
    </lineage>
</organism>
<dbReference type="InterPro" id="IPR001610">
    <property type="entry name" value="PAC"/>
</dbReference>
<evidence type="ECO:0000256" key="1">
    <source>
        <dbReference type="SAM" id="Phobius"/>
    </source>
</evidence>
<dbReference type="Pfam" id="PF00990">
    <property type="entry name" value="GGDEF"/>
    <property type="match status" value="1"/>
</dbReference>
<dbReference type="InterPro" id="IPR043128">
    <property type="entry name" value="Rev_trsase/Diguanyl_cyclase"/>
</dbReference>
<dbReference type="InterPro" id="IPR000700">
    <property type="entry name" value="PAS-assoc_C"/>
</dbReference>
<dbReference type="SUPFAM" id="SSF55073">
    <property type="entry name" value="Nucleotide cyclase"/>
    <property type="match status" value="1"/>
</dbReference>
<evidence type="ECO:0000259" key="5">
    <source>
        <dbReference type="PROSITE" id="PS50887"/>
    </source>
</evidence>
<keyword evidence="1" id="KW-0812">Transmembrane</keyword>
<name>A0A4R6DZN4_9RHOO</name>
<evidence type="ECO:0000259" key="2">
    <source>
        <dbReference type="PROSITE" id="PS50112"/>
    </source>
</evidence>
<gene>
    <name evidence="6" type="ORF">C7389_108104</name>
</gene>